<dbReference type="GO" id="GO:0016874">
    <property type="term" value="F:ligase activity"/>
    <property type="evidence" value="ECO:0007669"/>
    <property type="project" value="UniProtKB-KW"/>
</dbReference>
<keyword evidence="3" id="KW-0276">Fatty acid metabolism</keyword>
<dbReference type="CDD" id="cd12119">
    <property type="entry name" value="ttLC_FACS_AlkK_like"/>
    <property type="match status" value="1"/>
</dbReference>
<keyword evidence="4" id="KW-0443">Lipid metabolism</keyword>
<dbReference type="Pfam" id="PF13193">
    <property type="entry name" value="AMP-binding_C"/>
    <property type="match status" value="1"/>
</dbReference>
<dbReference type="PROSITE" id="PS00455">
    <property type="entry name" value="AMP_BINDING"/>
    <property type="match status" value="1"/>
</dbReference>
<evidence type="ECO:0000313" key="7">
    <source>
        <dbReference type="EMBL" id="QUT08269.1"/>
    </source>
</evidence>
<dbReference type="InterPro" id="IPR000873">
    <property type="entry name" value="AMP-dep_synth/lig_dom"/>
</dbReference>
<protein>
    <submittedName>
        <fullName evidence="7">Long-chain fatty acid--CoA ligase</fullName>
    </submittedName>
</protein>
<comment type="similarity">
    <text evidence="1">Belongs to the ATP-dependent AMP-binding enzyme family.</text>
</comment>
<dbReference type="Gene3D" id="3.40.50.12780">
    <property type="entry name" value="N-terminal domain of ligase-like"/>
    <property type="match status" value="1"/>
</dbReference>
<dbReference type="EMBL" id="CP073910">
    <property type="protein sequence ID" value="QUT08269.1"/>
    <property type="molecule type" value="Genomic_DNA"/>
</dbReference>
<evidence type="ECO:0000256" key="4">
    <source>
        <dbReference type="ARBA" id="ARBA00023098"/>
    </source>
</evidence>
<reference evidence="7" key="1">
    <citation type="submission" date="2021-04" db="EMBL/GenBank/DDBJ databases">
        <title>Isolation of p-tert-butylphenol degrading bacteria Sphingobium phenoxybenzoativorans Tas13 from active sludge.</title>
        <authorList>
            <person name="Li Y."/>
        </authorList>
    </citation>
    <scope>NUCLEOTIDE SEQUENCE</scope>
    <source>
        <strain evidence="7">Tas13</strain>
    </source>
</reference>
<dbReference type="PANTHER" id="PTHR43859:SF4">
    <property type="entry name" value="BUTANOATE--COA LIGASE AAE1-RELATED"/>
    <property type="match status" value="1"/>
</dbReference>
<dbReference type="PANTHER" id="PTHR43859">
    <property type="entry name" value="ACYL-ACTIVATING ENZYME"/>
    <property type="match status" value="1"/>
</dbReference>
<keyword evidence="8" id="KW-1185">Reference proteome</keyword>
<keyword evidence="2 7" id="KW-0436">Ligase</keyword>
<evidence type="ECO:0000259" key="5">
    <source>
        <dbReference type="Pfam" id="PF00501"/>
    </source>
</evidence>
<evidence type="ECO:0000313" key="8">
    <source>
        <dbReference type="Proteomes" id="UP000681425"/>
    </source>
</evidence>
<dbReference type="RefSeq" id="WP_212611160.1">
    <property type="nucleotide sequence ID" value="NZ_CP073910.1"/>
</dbReference>
<dbReference type="AlphaFoldDB" id="A0A975KC37"/>
<feature type="domain" description="AMP-binding enzyme C-terminal" evidence="6">
    <location>
        <begin position="440"/>
        <end position="513"/>
    </location>
</feature>
<dbReference type="SUPFAM" id="SSF56801">
    <property type="entry name" value="Acetyl-CoA synthetase-like"/>
    <property type="match status" value="1"/>
</dbReference>
<gene>
    <name evidence="7" type="ORF">KFK14_14545</name>
</gene>
<evidence type="ECO:0000256" key="3">
    <source>
        <dbReference type="ARBA" id="ARBA00022832"/>
    </source>
</evidence>
<dbReference type="KEGG" id="spph:KFK14_14545"/>
<evidence type="ECO:0000259" key="6">
    <source>
        <dbReference type="Pfam" id="PF13193"/>
    </source>
</evidence>
<evidence type="ECO:0000256" key="1">
    <source>
        <dbReference type="ARBA" id="ARBA00006432"/>
    </source>
</evidence>
<evidence type="ECO:0000256" key="2">
    <source>
        <dbReference type="ARBA" id="ARBA00022598"/>
    </source>
</evidence>
<dbReference type="Gene3D" id="3.30.300.30">
    <property type="match status" value="1"/>
</dbReference>
<name>A0A975KC37_9SPHN</name>
<organism evidence="7 8">
    <name type="scientific">Sphingobium phenoxybenzoativorans</name>
    <dbReference type="NCBI Taxonomy" id="1592790"/>
    <lineage>
        <taxon>Bacteria</taxon>
        <taxon>Pseudomonadati</taxon>
        <taxon>Pseudomonadota</taxon>
        <taxon>Alphaproteobacteria</taxon>
        <taxon>Sphingomonadales</taxon>
        <taxon>Sphingomonadaceae</taxon>
        <taxon>Sphingobium</taxon>
    </lineage>
</organism>
<dbReference type="Proteomes" id="UP000681425">
    <property type="component" value="Chromosome"/>
</dbReference>
<dbReference type="InterPro" id="IPR025110">
    <property type="entry name" value="AMP-bd_C"/>
</dbReference>
<feature type="domain" description="AMP-dependent synthetase/ligase" evidence="5">
    <location>
        <begin position="17"/>
        <end position="389"/>
    </location>
</feature>
<dbReference type="GO" id="GO:0006631">
    <property type="term" value="P:fatty acid metabolic process"/>
    <property type="evidence" value="ECO:0007669"/>
    <property type="project" value="UniProtKB-KW"/>
</dbReference>
<accession>A0A975KC37</accession>
<dbReference type="InterPro" id="IPR045851">
    <property type="entry name" value="AMP-bd_C_sf"/>
</dbReference>
<dbReference type="InterPro" id="IPR020845">
    <property type="entry name" value="AMP-binding_CS"/>
</dbReference>
<proteinExistence type="inferred from homology"/>
<dbReference type="Pfam" id="PF00501">
    <property type="entry name" value="AMP-binding"/>
    <property type="match status" value="1"/>
</dbReference>
<dbReference type="NCBIfam" id="NF004837">
    <property type="entry name" value="PRK06187.1"/>
    <property type="match status" value="1"/>
</dbReference>
<dbReference type="InterPro" id="IPR042099">
    <property type="entry name" value="ANL_N_sf"/>
</dbReference>
<sequence length="530" mass="57156">MIGGMQDFALRISTLIDHAAQEHGARPVVSRYADGSIERSNWAEVAHEARRVAQALERLGIRPGDRVATLAMNHGRHVAAWYGAIGMGAVLHTINPRLFDDQIIYIANHAQDRVLFYDAALAPLVDRLKPQLQTIAHFICFDGPAPLEYVRLTAAEDGDYRWAEGDERDPCMLCYTSGTTGNPKGVLFSHRSAVLHAFGGIQPDCLGLGSASAVLPVVPMFHVCAWGIPFATAMAGSKLVLSATNEAEALCDLMKAEQVTHSAAVPTVWMGMLAHADATGTAPPPLQRVVIGGSAAPRAMVSRLMDLGIGVSHLWGMTELSPIGTVSRKGANFEALSREEQLDLLEYQGGAPYGVSMRTVDDAGNVLPRDGISSGRLQVRGPWVIERYFQDESGPAVDEEGWFDTGDVATITPDGMMRITDRAKDVIKSGGEWISSVILENEALGCPGVAEAAAIGLPHPKWDERPLLIVVPKPGAALCETQVRDHLSTRVAKWWLPDKVIFADSLPHTATGKLLKTALRTQYADVELSS</sequence>